<evidence type="ECO:0000256" key="1">
    <source>
        <dbReference type="ARBA" id="ARBA00003561"/>
    </source>
</evidence>
<feature type="domain" description="Cyanate lyase C-terminal" evidence="5">
    <location>
        <begin position="93"/>
        <end position="165"/>
    </location>
</feature>
<evidence type="ECO:0000259" key="5">
    <source>
        <dbReference type="SMART" id="SM01116"/>
    </source>
</evidence>
<feature type="active site" evidence="3">
    <location>
        <position position="109"/>
    </location>
</feature>
<evidence type="ECO:0000313" key="6">
    <source>
        <dbReference type="EMBL" id="TGG94487.1"/>
    </source>
</evidence>
<dbReference type="SMART" id="SM01116">
    <property type="entry name" value="Cyanate_lyase"/>
    <property type="match status" value="1"/>
</dbReference>
<dbReference type="InterPro" id="IPR048564">
    <property type="entry name" value="CYNS_N"/>
</dbReference>
<evidence type="ECO:0000313" key="7">
    <source>
        <dbReference type="Proteomes" id="UP000317990"/>
    </source>
</evidence>
<dbReference type="InterPro" id="IPR036581">
    <property type="entry name" value="Cyanate_lyase_C_sf"/>
</dbReference>
<keyword evidence="2 3" id="KW-0456">Lyase</keyword>
<dbReference type="PRINTS" id="PR01693">
    <property type="entry name" value="CYANASE"/>
</dbReference>
<dbReference type="PIRSF" id="PIRSF001263">
    <property type="entry name" value="Cyanate_hydratas"/>
    <property type="match status" value="1"/>
</dbReference>
<feature type="active site" evidence="3">
    <location>
        <position position="132"/>
    </location>
</feature>
<dbReference type="HAMAP" id="MF_00535">
    <property type="entry name" value="Cyanate_hydrat"/>
    <property type="match status" value="1"/>
</dbReference>
<feature type="active site" evidence="3">
    <location>
        <position position="106"/>
    </location>
</feature>
<dbReference type="Gene3D" id="3.30.1160.10">
    <property type="entry name" value="Cyanate lyase, C-terminal domain"/>
    <property type="match status" value="1"/>
</dbReference>
<comment type="similarity">
    <text evidence="3">Belongs to the cyanase family.</text>
</comment>
<reference evidence="6 7" key="1">
    <citation type="journal article" date="2019" name="mSystems">
        <title>Life at home and on the roam: Genomic adaptions reflect the dual lifestyle of an intracellular, facultative symbiont.</title>
        <authorList>
            <person name="Burgsdorf I."/>
        </authorList>
    </citation>
    <scope>NUCLEOTIDE SEQUENCE [LARGE SCALE GENOMIC DNA]</scope>
    <source>
        <strain evidence="6">277cV</strain>
    </source>
</reference>
<dbReference type="GO" id="GO:0008824">
    <property type="term" value="F:cyanate hydratase activity"/>
    <property type="evidence" value="ECO:0007669"/>
    <property type="project" value="UniProtKB-UniRule"/>
</dbReference>
<dbReference type="SUPFAM" id="SSF55234">
    <property type="entry name" value="Cyanase C-terminal domain"/>
    <property type="match status" value="1"/>
</dbReference>
<comment type="catalytic activity">
    <reaction evidence="3">
        <text>cyanate + hydrogencarbonate + 3 H(+) = NH4(+) + 2 CO2</text>
        <dbReference type="Rhea" id="RHEA:11120"/>
        <dbReference type="ChEBI" id="CHEBI:15378"/>
        <dbReference type="ChEBI" id="CHEBI:16526"/>
        <dbReference type="ChEBI" id="CHEBI:17544"/>
        <dbReference type="ChEBI" id="CHEBI:28938"/>
        <dbReference type="ChEBI" id="CHEBI:29195"/>
        <dbReference type="EC" id="4.2.1.104"/>
    </reaction>
</comment>
<dbReference type="InterPro" id="IPR003712">
    <property type="entry name" value="Cyanate_lyase_C"/>
</dbReference>
<gene>
    <name evidence="3 6" type="primary">cynS</name>
    <name evidence="6" type="ORF">ERJ67_02420</name>
</gene>
<dbReference type="InterPro" id="IPR010982">
    <property type="entry name" value="Lambda_DNA-bd_dom_sf"/>
</dbReference>
<feature type="region of interest" description="Disordered" evidence="4">
    <location>
        <begin position="1"/>
        <end position="22"/>
    </location>
</feature>
<dbReference type="InterPro" id="IPR008076">
    <property type="entry name" value="Cyanase"/>
</dbReference>
<dbReference type="Gene3D" id="1.10.260.40">
    <property type="entry name" value="lambda repressor-like DNA-binding domains"/>
    <property type="match status" value="1"/>
</dbReference>
<proteinExistence type="inferred from homology"/>
<dbReference type="CDD" id="cd00559">
    <property type="entry name" value="Cyanase_C"/>
    <property type="match status" value="1"/>
</dbReference>
<evidence type="ECO:0000256" key="4">
    <source>
        <dbReference type="SAM" id="MobiDB-lite"/>
    </source>
</evidence>
<comment type="function">
    <text evidence="1 3">Catalyzes the reaction of cyanate with bicarbonate to produce ammonia and carbon dioxide.</text>
</comment>
<organism evidence="6 7">
    <name type="scientific">Aphanocapsa feldmannii 277cV</name>
    <dbReference type="NCBI Taxonomy" id="2507553"/>
    <lineage>
        <taxon>Bacteria</taxon>
        <taxon>Bacillati</taxon>
        <taxon>Cyanobacteriota</taxon>
        <taxon>Cyanophyceae</taxon>
        <taxon>Oscillatoriophycideae</taxon>
        <taxon>Chroococcales</taxon>
        <taxon>Microcystaceae</taxon>
        <taxon>Aphanocapsa</taxon>
    </lineage>
</organism>
<dbReference type="PANTHER" id="PTHR34186">
    <property type="entry name" value="CYANATE HYDRATASE"/>
    <property type="match status" value="1"/>
</dbReference>
<sequence>MTATDGSSSQAVPLPLATRTPESTTRQLLAAKKARGLSFADLGTTLGRDEVWIASLFYGQSSASAEEANKLQELLELDQDTTAALLDYPVKGCLDPVVPTDPLIYRFYEIMQVYGLPMKDVIQEKFGDGIMSAIDFSLEIDKVEDPKGDRVKVTMCGKFLPYKKW</sequence>
<dbReference type="Proteomes" id="UP000317990">
    <property type="component" value="Unassembled WGS sequence"/>
</dbReference>
<dbReference type="NCBIfam" id="TIGR00673">
    <property type="entry name" value="cynS"/>
    <property type="match status" value="1"/>
</dbReference>
<feature type="compositionally biased region" description="Polar residues" evidence="4">
    <location>
        <begin position="1"/>
        <end position="11"/>
    </location>
</feature>
<name>A0A524RPZ0_9CHRO</name>
<dbReference type="EMBL" id="SRMO01000034">
    <property type="protein sequence ID" value="TGG94487.1"/>
    <property type="molecule type" value="Genomic_DNA"/>
</dbReference>
<dbReference type="NCBIfam" id="NF002773">
    <property type="entry name" value="PRK02866.1"/>
    <property type="match status" value="1"/>
</dbReference>
<dbReference type="AlphaFoldDB" id="A0A524RPZ0"/>
<protein>
    <recommendedName>
        <fullName evidence="3">Cyanate hydratase</fullName>
        <shortName evidence="3">Cyanase</shortName>
        <ecNumber evidence="3">4.2.1.104</ecNumber>
    </recommendedName>
    <alternativeName>
        <fullName evidence="3">Cyanate hydrolase</fullName>
    </alternativeName>
    <alternativeName>
        <fullName evidence="3">Cyanate lyase</fullName>
    </alternativeName>
</protein>
<dbReference type="SUPFAM" id="SSF47413">
    <property type="entry name" value="lambda repressor-like DNA-binding domains"/>
    <property type="match status" value="1"/>
</dbReference>
<accession>A0A524RPZ0</accession>
<dbReference type="EC" id="4.2.1.104" evidence="3"/>
<dbReference type="Pfam" id="PF02560">
    <property type="entry name" value="Cyanate_lyase"/>
    <property type="match status" value="1"/>
</dbReference>
<dbReference type="GO" id="GO:0003677">
    <property type="term" value="F:DNA binding"/>
    <property type="evidence" value="ECO:0007669"/>
    <property type="project" value="InterPro"/>
</dbReference>
<dbReference type="PANTHER" id="PTHR34186:SF2">
    <property type="entry name" value="CYANATE HYDRATASE"/>
    <property type="match status" value="1"/>
</dbReference>
<evidence type="ECO:0000256" key="2">
    <source>
        <dbReference type="ARBA" id="ARBA00023239"/>
    </source>
</evidence>
<evidence type="ECO:0000256" key="3">
    <source>
        <dbReference type="HAMAP-Rule" id="MF_00535"/>
    </source>
</evidence>
<comment type="caution">
    <text evidence="6">The sequence shown here is derived from an EMBL/GenBank/DDBJ whole genome shotgun (WGS) entry which is preliminary data.</text>
</comment>
<dbReference type="Pfam" id="PF21291">
    <property type="entry name" value="CYNS_N"/>
    <property type="match status" value="1"/>
</dbReference>